<keyword evidence="4" id="KW-0819">tRNA processing</keyword>
<reference evidence="8 9" key="1">
    <citation type="submission" date="2015-04" db="EMBL/GenBank/DDBJ databases">
        <authorList>
            <consortium name="Pathogen Informatics"/>
        </authorList>
    </citation>
    <scope>NUCLEOTIDE SEQUENCE [LARGE SCALE GENOMIC DNA]</scope>
    <source>
        <strain evidence="8 9">SGS1</strain>
    </source>
</reference>
<evidence type="ECO:0000256" key="4">
    <source>
        <dbReference type="ARBA" id="ARBA00022694"/>
    </source>
</evidence>
<dbReference type="InterPro" id="IPR036322">
    <property type="entry name" value="WD40_repeat_dom_sf"/>
</dbReference>
<evidence type="ECO:0000256" key="3">
    <source>
        <dbReference type="ARBA" id="ARBA00022574"/>
    </source>
</evidence>
<keyword evidence="5" id="KW-0677">Repeat</keyword>
<organism evidence="8 9">
    <name type="scientific">Plasmodium relictum</name>
    <dbReference type="NCBI Taxonomy" id="85471"/>
    <lineage>
        <taxon>Eukaryota</taxon>
        <taxon>Sar</taxon>
        <taxon>Alveolata</taxon>
        <taxon>Apicomplexa</taxon>
        <taxon>Aconoidasida</taxon>
        <taxon>Haemosporida</taxon>
        <taxon>Plasmodiidae</taxon>
        <taxon>Plasmodium</taxon>
        <taxon>Plasmodium (Haemamoeba)</taxon>
    </lineage>
</organism>
<evidence type="ECO:0000256" key="6">
    <source>
        <dbReference type="ARBA" id="ARBA00038255"/>
    </source>
</evidence>
<dbReference type="OMA" id="VYDVSCL"/>
<dbReference type="InterPro" id="IPR001680">
    <property type="entry name" value="WD40_rpt"/>
</dbReference>
<evidence type="ECO:0000256" key="1">
    <source>
        <dbReference type="ARBA" id="ARBA00004496"/>
    </source>
</evidence>
<keyword evidence="9" id="KW-1185">Reference proteome</keyword>
<keyword evidence="3 7" id="KW-0853">WD repeat</keyword>
<dbReference type="PANTHER" id="PTHR14344:SF3">
    <property type="entry name" value="WD REPEAT-CONTAINING PROTEIN 6"/>
    <property type="match status" value="1"/>
</dbReference>
<keyword evidence="2" id="KW-0963">Cytoplasm</keyword>
<dbReference type="VEuPathDB" id="PlasmoDB:PRELSG_1006200"/>
<sequence>MIDYKRICVNHGIKAICILDNFLICTSVGNTIKIINLTNTKVLLECIISTSSNIYGLVYKKRSNDNGILIAHGVHKIYFYKLNISFKKCTLELISKYCSNKWILRAKFLQCNKDNSELCYEKNESNKHIKENVVICLSNGSIILLDIYKGVSFYKYKFKGIHLLYSSDIYINEKKKFYNIFIAGGTPFNKILLWNFKIIKKKKYWGGKKKKKLILLENIQELSGHRGIIFKVKFFKKSKYICSVSDDREGRVWYRKRKEKESNFLKSSYNNKKNNFFHYKCIKLLTGHGARIWDIDMCIFNENFYFITCSEDSTCNLYEKNHKKYFKFCNYNGNAIRCICFHKNLCLVISGSDNGTIHIRPIPFNIFENKHKKREVNFLSVSKSIDDSILKMEGKKKKVSITTDGKIENDKICNCDYYYSNKNSVISICEDNNVNSSYINNSNIFENNVNNKFANDNNNLENICDEVCAKNIIETNDSLSFMFDCLNEKMKKNNDWIRSINHINLYNVIICTNLGCIYILKTEKTDIKLSLIYEEKKENYLLTCITYYGLNYICLGFSNGYCCFIFLKNENILNGSIKYSEKNKIIKYFKCFPHRLSEMCLIPLSTRSYDSFIFSSECKYIEDVLYAFIKKEDIKKDNSNINIYSDNDTYNQLNFYQVVYNHEKQNMDNDFQNYLSNKSEFSISNFLLCNLDHTGNIKIFSIENINNEIKISNILETEIDVKNKKSKIISMNYVIRQKKKKMGILIFIGDEYGCIFIVYIKIPIQLKSYQIFYDFQKIHIKSKDKIRVHNNRKVFDIKIIDHFIYSCGKNGNIIKYQLFKDKNNIYTLYKLCLIKISYYSSIYKLLPMRINRNSYGKEIKCNIKDIDNNKTIEHNTNYFNNNIIQNNDYSNENEDFHDIFICCFKEKKFVLYDLKNKMEYLSIDCGGFRRPLSIFMKSSEHYTKTFSFCFCKEKIVYFHFKNLYNNHISIPYQKIYINSGFHNKNVSFLIWLNKNYFCTCSEDGTIKIVQLVKNFEKKKKNNKLKNNEICCEDKYINNESNITRNSFNSKNNNYNIDQNTSKINTISLKKQLKKSIKRNKHKLYSIFRKRSNYKKYKKKKKMDYINYKMNIVQNIYNHSEPIFCMCFFKNPFYYSNKFKILCSVGAKNSANVFYIFNDINKTPILYHIEKLKVQQFSSNLRYLCVQGLYEILFNESNKYLIQINIFIGTSIGYIFHYSGTYEFVIYQNIILCNIVKPAYVIYSYNLNSTILSMDLKSIILNNSENGKNYDKKMNELFSITLKNNYLEKPELNISQNIQNYHKGSNLFQKNEFVEYNRNDNYTFGNDKSVNTNYLFKHNNNNNELKSSNCQNGLSDIFFVKEKKMKKKLIQNILCCGLNNGVIQIYHYNLKLVLMKKIQIHQNGINRICVKKGGNLLKIFTCGDDQSINILILKIIIIKNDISFLITQNTNFPYSHLSSIRSLNIFSHFLLSVSWDQYLYIWKLQKDKNKNIIIKKKKQVKISVYDVSCLNSFMIKKKKKIENKSIKEYPQIDEDSNITNNSIKIKRKNYLYIKLYLCVAGSNGSLECFLLKINK</sequence>
<dbReference type="InterPro" id="IPR051973">
    <property type="entry name" value="tRNA_Anticodon_Mtase-Reg"/>
</dbReference>
<evidence type="ECO:0000256" key="2">
    <source>
        <dbReference type="ARBA" id="ARBA00022490"/>
    </source>
</evidence>
<comment type="similarity">
    <text evidence="6">Belongs to the WD repeat WDR6 family.</text>
</comment>
<proteinExistence type="inferred from homology"/>
<dbReference type="Pfam" id="PF00400">
    <property type="entry name" value="WD40"/>
    <property type="match status" value="3"/>
</dbReference>
<dbReference type="GO" id="GO:0030488">
    <property type="term" value="P:tRNA methylation"/>
    <property type="evidence" value="ECO:0007669"/>
    <property type="project" value="TreeGrafter"/>
</dbReference>
<evidence type="ECO:0000256" key="5">
    <source>
        <dbReference type="ARBA" id="ARBA00022737"/>
    </source>
</evidence>
<dbReference type="SUPFAM" id="SSF50978">
    <property type="entry name" value="WD40 repeat-like"/>
    <property type="match status" value="3"/>
</dbReference>
<dbReference type="PANTHER" id="PTHR14344">
    <property type="entry name" value="WD REPEAT PROTEIN"/>
    <property type="match status" value="1"/>
</dbReference>
<dbReference type="InterPro" id="IPR015943">
    <property type="entry name" value="WD40/YVTN_repeat-like_dom_sf"/>
</dbReference>
<evidence type="ECO:0000313" key="8">
    <source>
        <dbReference type="EMBL" id="CRH00408.1"/>
    </source>
</evidence>
<dbReference type="GeneID" id="39736528"/>
<protein>
    <submittedName>
        <fullName evidence="8">Uncharacterized protein</fullName>
    </submittedName>
</protein>
<name>A0A1J1H662_PLARL</name>
<dbReference type="Gene3D" id="2.130.10.10">
    <property type="entry name" value="YVTN repeat-like/Quinoprotein amine dehydrogenase"/>
    <property type="match status" value="4"/>
</dbReference>
<comment type="subcellular location">
    <subcellularLocation>
        <location evidence="1">Cytoplasm</location>
    </subcellularLocation>
</comment>
<dbReference type="SMART" id="SM00320">
    <property type="entry name" value="WD40"/>
    <property type="match status" value="8"/>
</dbReference>
<feature type="repeat" description="WD" evidence="7">
    <location>
        <begin position="222"/>
        <end position="253"/>
    </location>
</feature>
<dbReference type="Proteomes" id="UP000220158">
    <property type="component" value="Chromosome 10"/>
</dbReference>
<dbReference type="EMBL" id="LN835305">
    <property type="protein sequence ID" value="CRH00408.1"/>
    <property type="molecule type" value="Genomic_DNA"/>
</dbReference>
<dbReference type="KEGG" id="prel:PRELSG_1006200"/>
<dbReference type="OrthoDB" id="5594999at2759"/>
<dbReference type="PROSITE" id="PS50082">
    <property type="entry name" value="WD_REPEATS_2"/>
    <property type="match status" value="1"/>
</dbReference>
<dbReference type="RefSeq" id="XP_028533411.1">
    <property type="nucleotide sequence ID" value="XM_028676975.1"/>
</dbReference>
<evidence type="ECO:0000256" key="7">
    <source>
        <dbReference type="PROSITE-ProRule" id="PRU00221"/>
    </source>
</evidence>
<gene>
    <name evidence="8" type="ORF">PRELSG_1006200</name>
</gene>
<evidence type="ECO:0000313" key="9">
    <source>
        <dbReference type="Proteomes" id="UP000220158"/>
    </source>
</evidence>
<dbReference type="GO" id="GO:0005737">
    <property type="term" value="C:cytoplasm"/>
    <property type="evidence" value="ECO:0007669"/>
    <property type="project" value="UniProtKB-SubCell"/>
</dbReference>
<accession>A0A1J1H662</accession>